<protein>
    <submittedName>
        <fullName evidence="1">Uncharacterized protein</fullName>
    </submittedName>
</protein>
<keyword evidence="2" id="KW-1185">Reference proteome</keyword>
<accession>A0A4Y2I7D8</accession>
<sequence length="136" mass="15161">MSIDEDIPVAVTQTGLEIWQAVCEKHHALNVDNSDGDECVEENTPTNAEIRQEFDIFKRGEMSYLELLNHSNMSSSTLLAIQETQQALLQNPSRQLNWIKTHVSFLGTEAADNIAKQAAKEGTPSIFRPEMSSENA</sequence>
<dbReference type="Proteomes" id="UP000499080">
    <property type="component" value="Unassembled WGS sequence"/>
</dbReference>
<evidence type="ECO:0000313" key="1">
    <source>
        <dbReference type="EMBL" id="GBM73661.1"/>
    </source>
</evidence>
<name>A0A4Y2I7D8_ARAVE</name>
<gene>
    <name evidence="1" type="ORF">AVEN_133834_1</name>
</gene>
<organism evidence="1 2">
    <name type="scientific">Araneus ventricosus</name>
    <name type="common">Orbweaver spider</name>
    <name type="synonym">Epeira ventricosa</name>
    <dbReference type="NCBI Taxonomy" id="182803"/>
    <lineage>
        <taxon>Eukaryota</taxon>
        <taxon>Metazoa</taxon>
        <taxon>Ecdysozoa</taxon>
        <taxon>Arthropoda</taxon>
        <taxon>Chelicerata</taxon>
        <taxon>Arachnida</taxon>
        <taxon>Araneae</taxon>
        <taxon>Araneomorphae</taxon>
        <taxon>Entelegynae</taxon>
        <taxon>Araneoidea</taxon>
        <taxon>Araneidae</taxon>
        <taxon>Araneus</taxon>
    </lineage>
</organism>
<proteinExistence type="predicted"/>
<evidence type="ECO:0000313" key="2">
    <source>
        <dbReference type="Proteomes" id="UP000499080"/>
    </source>
</evidence>
<dbReference type="EMBL" id="BGPR01002452">
    <property type="protein sequence ID" value="GBM73661.1"/>
    <property type="molecule type" value="Genomic_DNA"/>
</dbReference>
<dbReference type="AlphaFoldDB" id="A0A4Y2I7D8"/>
<comment type="caution">
    <text evidence="1">The sequence shown here is derived from an EMBL/GenBank/DDBJ whole genome shotgun (WGS) entry which is preliminary data.</text>
</comment>
<reference evidence="1 2" key="1">
    <citation type="journal article" date="2019" name="Sci. Rep.">
        <title>Orb-weaving spider Araneus ventricosus genome elucidates the spidroin gene catalogue.</title>
        <authorList>
            <person name="Kono N."/>
            <person name="Nakamura H."/>
            <person name="Ohtoshi R."/>
            <person name="Moran D.A.P."/>
            <person name="Shinohara A."/>
            <person name="Yoshida Y."/>
            <person name="Fujiwara M."/>
            <person name="Mori M."/>
            <person name="Tomita M."/>
            <person name="Arakawa K."/>
        </authorList>
    </citation>
    <scope>NUCLEOTIDE SEQUENCE [LARGE SCALE GENOMIC DNA]</scope>
</reference>